<evidence type="ECO:0000313" key="1">
    <source>
        <dbReference type="EMBL" id="GEO82273.1"/>
    </source>
</evidence>
<dbReference type="Pfam" id="PF05069">
    <property type="entry name" value="Phage_tail_S"/>
    <property type="match status" value="1"/>
</dbReference>
<gene>
    <name evidence="1" type="ORF">ROR02_24040</name>
</gene>
<keyword evidence="2" id="KW-1185">Reference proteome</keyword>
<name>A0A512H9Z1_9PROT</name>
<dbReference type="EMBL" id="BJZO01000069">
    <property type="protein sequence ID" value="GEO82273.1"/>
    <property type="molecule type" value="Genomic_DNA"/>
</dbReference>
<dbReference type="InterPro" id="IPR006522">
    <property type="entry name" value="Phage_virion_morphogenesis"/>
</dbReference>
<dbReference type="AlphaFoldDB" id="A0A512H9Z1"/>
<organism evidence="1 2">
    <name type="scientific">Pararhodospirillum oryzae</name>
    <dbReference type="NCBI Taxonomy" id="478448"/>
    <lineage>
        <taxon>Bacteria</taxon>
        <taxon>Pseudomonadati</taxon>
        <taxon>Pseudomonadota</taxon>
        <taxon>Alphaproteobacteria</taxon>
        <taxon>Rhodospirillales</taxon>
        <taxon>Rhodospirillaceae</taxon>
        <taxon>Pararhodospirillum</taxon>
    </lineage>
</organism>
<reference evidence="1 2" key="1">
    <citation type="submission" date="2019-07" db="EMBL/GenBank/DDBJ databases">
        <title>Whole genome shotgun sequence of Rhodospirillum oryzae NBRC 107573.</title>
        <authorList>
            <person name="Hosoyama A."/>
            <person name="Uohara A."/>
            <person name="Ohji S."/>
            <person name="Ichikawa N."/>
        </authorList>
    </citation>
    <scope>NUCLEOTIDE SEQUENCE [LARGE SCALE GENOMIC DNA]</scope>
    <source>
        <strain evidence="1 2">NBRC 107573</strain>
    </source>
</reference>
<sequence>MDGVSVTLQGAETLARGLDALVARAGGDMTPAWADVGALLRAATDRRFDDLSADPDGNPWPPSIRALTEGHTLKDRGHLRDSITYAPGPDQVTQGSNRAYARIHQLGGVIKPKSGEYLRFTIGETVHMVRQVTMPARPYLGVTDADVAQAGDILAKWITRATA</sequence>
<proteinExistence type="predicted"/>
<protein>
    <submittedName>
        <fullName evidence="1">Virion morphogenesis protein</fullName>
    </submittedName>
</protein>
<dbReference type="NCBIfam" id="TIGR01635">
    <property type="entry name" value="tail_comp_S"/>
    <property type="match status" value="1"/>
</dbReference>
<comment type="caution">
    <text evidence="1">The sequence shown here is derived from an EMBL/GenBank/DDBJ whole genome shotgun (WGS) entry which is preliminary data.</text>
</comment>
<dbReference type="Proteomes" id="UP000321567">
    <property type="component" value="Unassembled WGS sequence"/>
</dbReference>
<evidence type="ECO:0000313" key="2">
    <source>
        <dbReference type="Proteomes" id="UP000321567"/>
    </source>
</evidence>
<accession>A0A512H9Z1</accession>